<dbReference type="Gene3D" id="3.40.1090.10">
    <property type="entry name" value="Cytosolic phospholipase A2 catalytic domain"/>
    <property type="match status" value="1"/>
</dbReference>
<reference evidence="11" key="1">
    <citation type="submission" date="2019-08" db="EMBL/GenBank/DDBJ databases">
        <title>The improved chromosome-level genome for the pearl oyster Pinctada fucata martensii using PacBio sequencing and Hi-C.</title>
        <authorList>
            <person name="Zheng Z."/>
        </authorList>
    </citation>
    <scope>NUCLEOTIDE SEQUENCE</scope>
    <source>
        <strain evidence="11">ZZ-2019</strain>
        <tissue evidence="11">Adductor muscle</tissue>
    </source>
</reference>
<gene>
    <name evidence="11" type="ORF">FSP39_016047</name>
</gene>
<feature type="repeat" description="ANK" evidence="7">
    <location>
        <begin position="242"/>
        <end position="274"/>
    </location>
</feature>
<feature type="repeat" description="ANK" evidence="7">
    <location>
        <begin position="145"/>
        <end position="177"/>
    </location>
</feature>
<feature type="repeat" description="ANK" evidence="7">
    <location>
        <begin position="275"/>
        <end position="307"/>
    </location>
</feature>
<dbReference type="InterPro" id="IPR002641">
    <property type="entry name" value="PNPLA_dom"/>
</dbReference>
<dbReference type="Proteomes" id="UP001186944">
    <property type="component" value="Unassembled WGS sequence"/>
</dbReference>
<evidence type="ECO:0000256" key="6">
    <source>
        <dbReference type="ARBA" id="ARBA00023422"/>
    </source>
</evidence>
<keyword evidence="8" id="KW-0442">Lipid degradation</keyword>
<evidence type="ECO:0000313" key="11">
    <source>
        <dbReference type="EMBL" id="KAK3090958.1"/>
    </source>
</evidence>
<comment type="caution">
    <text evidence="11">The sequence shown here is derived from an EMBL/GenBank/DDBJ whole genome shotgun (WGS) entry which is preliminary data.</text>
</comment>
<evidence type="ECO:0000313" key="12">
    <source>
        <dbReference type="Proteomes" id="UP001186944"/>
    </source>
</evidence>
<feature type="short sequence motif" description="GXSXG" evidence="8">
    <location>
        <begin position="417"/>
        <end position="421"/>
    </location>
</feature>
<dbReference type="InterPro" id="IPR047148">
    <property type="entry name" value="PLPL9"/>
</dbReference>
<evidence type="ECO:0000259" key="10">
    <source>
        <dbReference type="PROSITE" id="PS51635"/>
    </source>
</evidence>
<feature type="domain" description="PNPLA" evidence="10">
    <location>
        <begin position="381"/>
        <end position="582"/>
    </location>
</feature>
<dbReference type="PANTHER" id="PTHR24139">
    <property type="entry name" value="CALCIUM-INDEPENDENT PHOSPHOLIPASE A2"/>
    <property type="match status" value="1"/>
</dbReference>
<dbReference type="GO" id="GO:0005739">
    <property type="term" value="C:mitochondrion"/>
    <property type="evidence" value="ECO:0007669"/>
    <property type="project" value="TreeGrafter"/>
</dbReference>
<feature type="short sequence motif" description="GXGXXG" evidence="8">
    <location>
        <begin position="385"/>
        <end position="390"/>
    </location>
</feature>
<feature type="repeat" description="ANK" evidence="7">
    <location>
        <begin position="78"/>
        <end position="110"/>
    </location>
</feature>
<feature type="active site" description="Proton acceptor" evidence="8">
    <location>
        <position position="569"/>
    </location>
</feature>
<keyword evidence="5 8" id="KW-0443">Lipid metabolism</keyword>
<feature type="active site" description="Nucleophile" evidence="8">
    <location>
        <position position="419"/>
    </location>
</feature>
<evidence type="ECO:0000256" key="4">
    <source>
        <dbReference type="ARBA" id="ARBA00023043"/>
    </source>
</evidence>
<proteinExistence type="predicted"/>
<dbReference type="PROSITE" id="PS50088">
    <property type="entry name" value="ANK_REPEAT"/>
    <property type="match status" value="4"/>
</dbReference>
<dbReference type="GO" id="GO:0052816">
    <property type="term" value="F:long-chain fatty acyl-CoA hydrolase activity"/>
    <property type="evidence" value="ECO:0007669"/>
    <property type="project" value="TreeGrafter"/>
</dbReference>
<protein>
    <recommendedName>
        <fullName evidence="1">phospholipase A2</fullName>
        <ecNumber evidence="1">3.1.1.4</ecNumber>
    </recommendedName>
</protein>
<organism evidence="11 12">
    <name type="scientific">Pinctada imbricata</name>
    <name type="common">Atlantic pearl-oyster</name>
    <name type="synonym">Pinctada martensii</name>
    <dbReference type="NCBI Taxonomy" id="66713"/>
    <lineage>
        <taxon>Eukaryota</taxon>
        <taxon>Metazoa</taxon>
        <taxon>Spiralia</taxon>
        <taxon>Lophotrochozoa</taxon>
        <taxon>Mollusca</taxon>
        <taxon>Bivalvia</taxon>
        <taxon>Autobranchia</taxon>
        <taxon>Pteriomorphia</taxon>
        <taxon>Pterioida</taxon>
        <taxon>Pterioidea</taxon>
        <taxon>Pteriidae</taxon>
        <taxon>Pinctada</taxon>
    </lineage>
</organism>
<dbReference type="InterPro" id="IPR036770">
    <property type="entry name" value="Ankyrin_rpt-contain_sf"/>
</dbReference>
<keyword evidence="4 7" id="KW-0040">ANK repeat</keyword>
<dbReference type="InterPro" id="IPR002110">
    <property type="entry name" value="Ankyrin_rpt"/>
</dbReference>
<accession>A0AA89BXA4</accession>
<dbReference type="GO" id="GO:2000304">
    <property type="term" value="P:positive regulation of ceramide biosynthetic process"/>
    <property type="evidence" value="ECO:0007669"/>
    <property type="project" value="TreeGrafter"/>
</dbReference>
<evidence type="ECO:0000256" key="3">
    <source>
        <dbReference type="ARBA" id="ARBA00022801"/>
    </source>
</evidence>
<keyword evidence="12" id="KW-1185">Reference proteome</keyword>
<dbReference type="SMART" id="SM00248">
    <property type="entry name" value="ANK"/>
    <property type="match status" value="7"/>
</dbReference>
<evidence type="ECO:0000256" key="7">
    <source>
        <dbReference type="PROSITE-ProRule" id="PRU00023"/>
    </source>
</evidence>
<comment type="catalytic activity">
    <reaction evidence="6">
        <text>a 1,2-diacyl-sn-glycero-3-phosphocholine + H2O = a 1-acyl-sn-glycero-3-phosphocholine + a fatty acid + H(+)</text>
        <dbReference type="Rhea" id="RHEA:15801"/>
        <dbReference type="ChEBI" id="CHEBI:15377"/>
        <dbReference type="ChEBI" id="CHEBI:15378"/>
        <dbReference type="ChEBI" id="CHEBI:28868"/>
        <dbReference type="ChEBI" id="CHEBI:57643"/>
        <dbReference type="ChEBI" id="CHEBI:58168"/>
        <dbReference type="EC" id="3.1.1.4"/>
    </reaction>
    <physiologicalReaction direction="left-to-right" evidence="6">
        <dbReference type="Rhea" id="RHEA:15802"/>
    </physiologicalReaction>
</comment>
<dbReference type="EC" id="3.1.1.4" evidence="1"/>
<dbReference type="Pfam" id="PF12796">
    <property type="entry name" value="Ank_2"/>
    <property type="match status" value="2"/>
</dbReference>
<feature type="compositionally biased region" description="Basic and acidic residues" evidence="9">
    <location>
        <begin position="507"/>
        <end position="536"/>
    </location>
</feature>
<dbReference type="EMBL" id="VSWD01000010">
    <property type="protein sequence ID" value="KAK3090958.1"/>
    <property type="molecule type" value="Genomic_DNA"/>
</dbReference>
<name>A0AA89BXA4_PINIB</name>
<dbReference type="PROSITE" id="PS51635">
    <property type="entry name" value="PNPLA"/>
    <property type="match status" value="1"/>
</dbReference>
<keyword evidence="3 8" id="KW-0378">Hydrolase</keyword>
<evidence type="ECO:0000256" key="2">
    <source>
        <dbReference type="ARBA" id="ARBA00022737"/>
    </source>
</evidence>
<dbReference type="SUPFAM" id="SSF48403">
    <property type="entry name" value="Ankyrin repeat"/>
    <property type="match status" value="2"/>
</dbReference>
<dbReference type="Pfam" id="PF01734">
    <property type="entry name" value="Patatin"/>
    <property type="match status" value="1"/>
</dbReference>
<feature type="region of interest" description="Disordered" evidence="9">
    <location>
        <begin position="507"/>
        <end position="538"/>
    </location>
</feature>
<dbReference type="AlphaFoldDB" id="A0AA89BXA4"/>
<evidence type="ECO:0000256" key="5">
    <source>
        <dbReference type="ARBA" id="ARBA00023098"/>
    </source>
</evidence>
<dbReference type="PROSITE" id="PS50297">
    <property type="entry name" value="ANK_REP_REGION"/>
    <property type="match status" value="2"/>
</dbReference>
<evidence type="ECO:0000256" key="1">
    <source>
        <dbReference type="ARBA" id="ARBA00013278"/>
    </source>
</evidence>
<dbReference type="Pfam" id="PF00023">
    <property type="entry name" value="Ank"/>
    <property type="match status" value="1"/>
</dbReference>
<evidence type="ECO:0000256" key="9">
    <source>
        <dbReference type="SAM" id="MobiDB-lite"/>
    </source>
</evidence>
<dbReference type="Gene3D" id="1.25.40.20">
    <property type="entry name" value="Ankyrin repeat-containing domain"/>
    <property type="match status" value="2"/>
</dbReference>
<feature type="short sequence motif" description="DGA/G" evidence="8">
    <location>
        <begin position="569"/>
        <end position="571"/>
    </location>
</feature>
<keyword evidence="2" id="KW-0677">Repeat</keyword>
<dbReference type="GO" id="GO:0016042">
    <property type="term" value="P:lipid catabolic process"/>
    <property type="evidence" value="ECO:0007669"/>
    <property type="project" value="UniProtKB-UniRule"/>
</dbReference>
<dbReference type="PANTHER" id="PTHR24139:SF34">
    <property type="entry name" value="85_88 KDA CALCIUM-INDEPENDENT PHOSPHOLIPASE A2"/>
    <property type="match status" value="1"/>
</dbReference>
<dbReference type="GO" id="GO:0047499">
    <property type="term" value="F:calcium-independent phospholipase A2 activity"/>
    <property type="evidence" value="ECO:0007669"/>
    <property type="project" value="InterPro"/>
</dbReference>
<evidence type="ECO:0000256" key="8">
    <source>
        <dbReference type="PROSITE-ProRule" id="PRU01161"/>
    </source>
</evidence>
<dbReference type="InterPro" id="IPR016035">
    <property type="entry name" value="Acyl_Trfase/lysoPLipase"/>
</dbReference>
<dbReference type="SUPFAM" id="SSF52151">
    <property type="entry name" value="FabD/lysophospholipase-like"/>
    <property type="match status" value="1"/>
</dbReference>
<sequence>MVDEKESLSQYHSFLSRLNAILSSSSGVYTEPKLQELCDTVRSYPTWTAAHIASHVGLFECFRNPDVSGQLNSMCTSTGITPLMAAVIGKQHHCAVELLKLAANIDAQDDKGDTVYHKAVEADPEIITILVDNDKVNVINWLNNEGFTALSIACKKSLPDVVHNLLENGAEPAITAHDILPIHSAVDNEDEKSVEEIIKKFPEQLTARDGKYGGTPVHWAKSRKMLDLLISYKADLDVRNLAGNTPLHTMLKLDRRDCVIGLLVHGADPSIANENGDTPLHLVVEKDDVELLRTFIVYNADVNKRNRSKHTARHIVATSKLKKKQNLLYMLHVGGCERCGTDVKGCYVGCSAEGNDNGEPDPETEKLLNTDVVGKEICPVLTLDGGGIRGLVTIQVLMALEKALGRPVGECFDWIGGTSTGGILAVGLALGKKLTYMMGMYMRLKDEVFQGKRPYSSERFEELLRQEIGEKMVMTDIKEPKVMLFGLMADRFPAEMHAFRSYEPTVVHEPKTPMKRNDSTDKKKKDKKDKDPEEQCFKPLPPHEQLIWKAVRSSGAAPTYFKASDAFLDGGLISNNPTLDVLTEIQEYNLGLKLKNRKEEVQDLGLVLSLGTGKQPKVYSGAFDVYMPEGLLDVTRVAQGANNLIKILVDQACLSEGRPVDRSRAWCCSLGVPFFRLNPKISYDIPLDTNDDKVLTKLMWDAQVYIVANKEKIRKIAELINR</sequence>